<keyword evidence="2" id="KW-1185">Reference proteome</keyword>
<organism evidence="1 2">
    <name type="scientific">Plicaturopsis crispa FD-325 SS-3</name>
    <dbReference type="NCBI Taxonomy" id="944288"/>
    <lineage>
        <taxon>Eukaryota</taxon>
        <taxon>Fungi</taxon>
        <taxon>Dikarya</taxon>
        <taxon>Basidiomycota</taxon>
        <taxon>Agaricomycotina</taxon>
        <taxon>Agaricomycetes</taxon>
        <taxon>Agaricomycetidae</taxon>
        <taxon>Amylocorticiales</taxon>
        <taxon>Amylocorticiaceae</taxon>
        <taxon>Plicatura</taxon>
        <taxon>Plicaturopsis crispa</taxon>
    </lineage>
</organism>
<dbReference type="HOGENOM" id="CLU_2278636_0_0_1"/>
<sequence>MTPDQLQDETVFQVTGISPQTLHSPIPVEHSDRVSVTVVAVNRERSAYVTRSSTYYGLRREEVVVMRYQAGELPENQRAWKEERQATLSRTLYGVNYHSGNP</sequence>
<accession>A0A0C9SPH3</accession>
<gene>
    <name evidence="1" type="ORF">PLICRDRAFT_455896</name>
</gene>
<dbReference type="AlphaFoldDB" id="A0A0C9SPH3"/>
<protein>
    <submittedName>
        <fullName evidence="1">Uncharacterized protein</fullName>
    </submittedName>
</protein>
<dbReference type="Proteomes" id="UP000053263">
    <property type="component" value="Unassembled WGS sequence"/>
</dbReference>
<reference evidence="1 2" key="1">
    <citation type="submission" date="2014-06" db="EMBL/GenBank/DDBJ databases">
        <title>Evolutionary Origins and Diversification of the Mycorrhizal Mutualists.</title>
        <authorList>
            <consortium name="DOE Joint Genome Institute"/>
            <consortium name="Mycorrhizal Genomics Consortium"/>
            <person name="Kohler A."/>
            <person name="Kuo A."/>
            <person name="Nagy L.G."/>
            <person name="Floudas D."/>
            <person name="Copeland A."/>
            <person name="Barry K.W."/>
            <person name="Cichocki N."/>
            <person name="Veneault-Fourrey C."/>
            <person name="LaButti K."/>
            <person name="Lindquist E.A."/>
            <person name="Lipzen A."/>
            <person name="Lundell T."/>
            <person name="Morin E."/>
            <person name="Murat C."/>
            <person name="Riley R."/>
            <person name="Ohm R."/>
            <person name="Sun H."/>
            <person name="Tunlid A."/>
            <person name="Henrissat B."/>
            <person name="Grigoriev I.V."/>
            <person name="Hibbett D.S."/>
            <person name="Martin F."/>
        </authorList>
    </citation>
    <scope>NUCLEOTIDE SEQUENCE [LARGE SCALE GENOMIC DNA]</scope>
    <source>
        <strain evidence="1 2">FD-325 SS-3</strain>
    </source>
</reference>
<dbReference type="EMBL" id="KN832825">
    <property type="protein sequence ID" value="KII82637.1"/>
    <property type="molecule type" value="Genomic_DNA"/>
</dbReference>
<evidence type="ECO:0000313" key="1">
    <source>
        <dbReference type="EMBL" id="KII82637.1"/>
    </source>
</evidence>
<proteinExistence type="predicted"/>
<name>A0A0C9SPH3_PLICR</name>
<evidence type="ECO:0000313" key="2">
    <source>
        <dbReference type="Proteomes" id="UP000053263"/>
    </source>
</evidence>